<feature type="compositionally biased region" description="Low complexity" evidence="3">
    <location>
        <begin position="860"/>
        <end position="871"/>
    </location>
</feature>
<dbReference type="EMBL" id="UYYF01004790">
    <property type="protein sequence ID" value="VDN07034.1"/>
    <property type="molecule type" value="Genomic_DNA"/>
</dbReference>
<feature type="compositionally biased region" description="Polar residues" evidence="3">
    <location>
        <begin position="964"/>
        <end position="973"/>
    </location>
</feature>
<sequence length="983" mass="112577">MYYPSLSAGDSAVWLRVWMRIVNLVSPLHAAHSHLAIQTISKTINTLLRLSDTDALIHWICTRLLLLPPSGHAHCLPAYCAVLTTVNPPPLVEAHILLALVRAIVSERCTNVLDYMPSMSKDYLTILARPALSLLTQLIKQSNFSPRSVQVAALLSPDHAMGETLLLNLIALNSSEIPLQSYSLALHALALLIIERADAKLMMEVINRICSLKTCGTLLHLFCADLNQLTRLGLRDKLAIVLEQALDLVKEEPLAGEMLCQSVSVNLVDCELRRSLLERVLNEKRLCLEGFLLTYYKQFPLPTFSLAHCNSVETSTGNIQQDVLTAGSIFFDQGRTILSANLDNGVRVTSRSPVGKHCWRFLQEREKHHQSSCVNKWLRKLASQPQTTSTASTVKSTAEDPFDRLPQLPRTLDVDPVECSEMYFFIQQNRRLTSDVSSKRYPEIIECSEEKKIDKSRMLWRSLAADLRLFPGTRLTPPSFNRDIRHLDQTCSREVHKVAVIYVAKGQEDKVSVLSNSCGSAAFNDFISRLGWRVQIGREHQGYSGGLPAGAIAPYYASGDTEIIFHVSTMLDGDVTQKLKHLGNDEVHVVWCENDRPYRRDTIATRFCDVLLVFYRMSSYLFRVRIETQRPLEFGPLFDGAHIHICMLPHLVRDTVINASRAYRLSQQGCARPLEHREEVFEETRRLLQIPSPSISISRTGNNQKMNILPKKKWHVRTKENVARVRRDQKKAKEEEERITERAQRAEQEYRVNILRKNAEKRMETMYGVKKSDTSGTETQYTNASGHVNFFADLEEEYCKNYGVGNRDYKLEKKQEQEEYEKKVGILQYLGQGSSELSKEKPWYEKVPVKKESTHKTTKSDSVVRIVSKRVVSVDDKRQKEQKRHKKKHKNGESHKKKHKKKSKHYDQCCSEVNEEDSSSAEENEKKQRIEKLRQERLEREAKERQRIANLAAPTKSVEERKQNIPQYNSQFNPELARQNRVR</sequence>
<feature type="coiled-coil region" evidence="2">
    <location>
        <begin position="715"/>
        <end position="749"/>
    </location>
</feature>
<evidence type="ECO:0000259" key="4">
    <source>
        <dbReference type="PROSITE" id="PS50085"/>
    </source>
</evidence>
<dbReference type="InterPro" id="IPR000331">
    <property type="entry name" value="Rap/Ran_GAP_dom"/>
</dbReference>
<dbReference type="FunFam" id="3.40.50.11210:FF:000001">
    <property type="entry name" value="Ral GTPase-activating protein subunit alpha-1 isoform 1"/>
    <property type="match status" value="1"/>
</dbReference>
<dbReference type="OrthoDB" id="19311at2759"/>
<dbReference type="GO" id="GO:0005096">
    <property type="term" value="F:GTPase activator activity"/>
    <property type="evidence" value="ECO:0007669"/>
    <property type="project" value="UniProtKB-KW"/>
</dbReference>
<proteinExistence type="predicted"/>
<dbReference type="PANTHER" id="PTHR10063">
    <property type="entry name" value="TUBERIN"/>
    <property type="match status" value="1"/>
</dbReference>
<feature type="compositionally biased region" description="Basic and acidic residues" evidence="3">
    <location>
        <begin position="848"/>
        <end position="859"/>
    </location>
</feature>
<protein>
    <submittedName>
        <fullName evidence="7">Rap-GAP domain-containing protein</fullName>
    </submittedName>
</protein>
<dbReference type="InterPro" id="IPR027107">
    <property type="entry name" value="Tuberin/Ral-act_asu"/>
</dbReference>
<dbReference type="STRING" id="103827.A0A0N5D8I2"/>
<feature type="compositionally biased region" description="Acidic residues" evidence="3">
    <location>
        <begin position="913"/>
        <end position="922"/>
    </location>
</feature>
<evidence type="ECO:0000256" key="2">
    <source>
        <dbReference type="SAM" id="Coils"/>
    </source>
</evidence>
<accession>A0A0N5D8I2</accession>
<dbReference type="WBParaSite" id="TCLT_0000941501-mRNA-1">
    <property type="protein sequence ID" value="TCLT_0000941501-mRNA-1"/>
    <property type="gene ID" value="TCLT_0000941501"/>
</dbReference>
<dbReference type="GO" id="GO:0005634">
    <property type="term" value="C:nucleus"/>
    <property type="evidence" value="ECO:0007669"/>
    <property type="project" value="InterPro"/>
</dbReference>
<dbReference type="PANTHER" id="PTHR10063:SF11">
    <property type="entry name" value="RHO GTPASE-ACTIVATING PROTEIN CG5521-RELATED"/>
    <property type="match status" value="1"/>
</dbReference>
<dbReference type="Proteomes" id="UP000276776">
    <property type="component" value="Unassembled WGS sequence"/>
</dbReference>
<dbReference type="PROSITE" id="PS50085">
    <property type="entry name" value="RAPGAP"/>
    <property type="match status" value="1"/>
</dbReference>
<dbReference type="SMART" id="SM01083">
    <property type="entry name" value="Cir_N"/>
    <property type="match status" value="1"/>
</dbReference>
<name>A0A0N5D8I2_THECL</name>
<evidence type="ECO:0000256" key="1">
    <source>
        <dbReference type="ARBA" id="ARBA00022468"/>
    </source>
</evidence>
<dbReference type="GO" id="GO:0005737">
    <property type="term" value="C:cytoplasm"/>
    <property type="evidence" value="ECO:0007669"/>
    <property type="project" value="TreeGrafter"/>
</dbReference>
<reference evidence="5 6" key="2">
    <citation type="submission" date="2018-11" db="EMBL/GenBank/DDBJ databases">
        <authorList>
            <consortium name="Pathogen Informatics"/>
        </authorList>
    </citation>
    <scope>NUCLEOTIDE SEQUENCE [LARGE SCALE GENOMIC DNA]</scope>
</reference>
<dbReference type="Gene3D" id="3.40.50.11210">
    <property type="entry name" value="Rap/Ran-GAP"/>
    <property type="match status" value="1"/>
</dbReference>
<dbReference type="Pfam" id="PF02145">
    <property type="entry name" value="Rap_GAP"/>
    <property type="match status" value="1"/>
</dbReference>
<dbReference type="GO" id="GO:0051056">
    <property type="term" value="P:regulation of small GTPase mediated signal transduction"/>
    <property type="evidence" value="ECO:0007669"/>
    <property type="project" value="InterPro"/>
</dbReference>
<reference evidence="7" key="1">
    <citation type="submission" date="2017-02" db="UniProtKB">
        <authorList>
            <consortium name="WormBaseParasite"/>
        </authorList>
    </citation>
    <scope>IDENTIFICATION</scope>
</reference>
<dbReference type="InterPro" id="IPR019339">
    <property type="entry name" value="CIR_N_dom"/>
</dbReference>
<feature type="compositionally biased region" description="Basic residues" evidence="3">
    <location>
        <begin position="880"/>
        <end position="904"/>
    </location>
</feature>
<keyword evidence="2" id="KW-0175">Coiled coil</keyword>
<evidence type="ECO:0000313" key="6">
    <source>
        <dbReference type="Proteomes" id="UP000276776"/>
    </source>
</evidence>
<feature type="domain" description="Rap-GAP" evidence="4">
    <location>
        <begin position="484"/>
        <end position="684"/>
    </location>
</feature>
<dbReference type="Pfam" id="PF10197">
    <property type="entry name" value="Cir_N"/>
    <property type="match status" value="1"/>
</dbReference>
<evidence type="ECO:0000313" key="5">
    <source>
        <dbReference type="EMBL" id="VDN07034.1"/>
    </source>
</evidence>
<keyword evidence="1" id="KW-0343">GTPase activation</keyword>
<organism evidence="7">
    <name type="scientific">Thelazia callipaeda</name>
    <name type="common">Oriental eyeworm</name>
    <name type="synonym">Parasitic nematode</name>
    <dbReference type="NCBI Taxonomy" id="103827"/>
    <lineage>
        <taxon>Eukaryota</taxon>
        <taxon>Metazoa</taxon>
        <taxon>Ecdysozoa</taxon>
        <taxon>Nematoda</taxon>
        <taxon>Chromadorea</taxon>
        <taxon>Rhabditida</taxon>
        <taxon>Spirurina</taxon>
        <taxon>Spiruromorpha</taxon>
        <taxon>Thelazioidea</taxon>
        <taxon>Thelaziidae</taxon>
        <taxon>Thelazia</taxon>
    </lineage>
</organism>
<feature type="compositionally biased region" description="Basic and acidic residues" evidence="3">
    <location>
        <begin position="923"/>
        <end position="947"/>
    </location>
</feature>
<evidence type="ECO:0000313" key="7">
    <source>
        <dbReference type="WBParaSite" id="TCLT_0000941501-mRNA-1"/>
    </source>
</evidence>
<dbReference type="OMA" id="LEYMPFM"/>
<feature type="region of interest" description="Disordered" evidence="3">
    <location>
        <begin position="848"/>
        <end position="983"/>
    </location>
</feature>
<gene>
    <name evidence="5" type="ORF">TCLT_LOCUS9404</name>
</gene>
<keyword evidence="6" id="KW-1185">Reference proteome</keyword>
<dbReference type="SUPFAM" id="SSF111347">
    <property type="entry name" value="Rap/Ran-GAP"/>
    <property type="match status" value="1"/>
</dbReference>
<dbReference type="AlphaFoldDB" id="A0A0N5D8I2"/>
<dbReference type="InterPro" id="IPR035974">
    <property type="entry name" value="Rap/Ran-GAP_sf"/>
</dbReference>
<evidence type="ECO:0000256" key="3">
    <source>
        <dbReference type="SAM" id="MobiDB-lite"/>
    </source>
</evidence>